<evidence type="ECO:0000313" key="9">
    <source>
        <dbReference type="Proteomes" id="UP000236840"/>
    </source>
</evidence>
<evidence type="ECO:0000256" key="3">
    <source>
        <dbReference type="ARBA" id="ARBA00022692"/>
    </source>
</evidence>
<dbReference type="Proteomes" id="UP000236840">
    <property type="component" value="Unassembled WGS sequence"/>
</dbReference>
<dbReference type="InterPro" id="IPR002549">
    <property type="entry name" value="AI-2E-like"/>
</dbReference>
<evidence type="ECO:0000256" key="2">
    <source>
        <dbReference type="ARBA" id="ARBA00009773"/>
    </source>
</evidence>
<dbReference type="GO" id="GO:0055085">
    <property type="term" value="P:transmembrane transport"/>
    <property type="evidence" value="ECO:0007669"/>
    <property type="project" value="TreeGrafter"/>
</dbReference>
<evidence type="ECO:0000256" key="5">
    <source>
        <dbReference type="ARBA" id="ARBA00023136"/>
    </source>
</evidence>
<feature type="transmembrane region" description="Helical" evidence="7">
    <location>
        <begin position="203"/>
        <end position="224"/>
    </location>
</feature>
<evidence type="ECO:0000256" key="7">
    <source>
        <dbReference type="SAM" id="Phobius"/>
    </source>
</evidence>
<gene>
    <name evidence="8" type="ORF">COZ90_00415</name>
</gene>
<proteinExistence type="inferred from homology"/>
<sequence>MNKMNNDHLLDISWGTILKVAIAFFCFYLVYLVRDILIWFIFALIIAILFSPAIDFLQRKKIPRVLAAGLIYILFLGVLGLSIYLIAPAFISEIQQFTQLFSQYFEKLTPPLKQLGIEAFESTESFTLAFQEWLTRASANILSAIAAIFGGIFATLTIFAISLFISLEEKGTERAILLFIPKRYEALVLTLLEKSQQKVAGWFGARILCCLFVGLMTFLALKLFNINYASSLGFFAGVTNMIPILGPIFAGGIITILATLDSWLKATFILIAFILIQQIEGNLLSPILTKKFIGLPPVLVLIAVLMGGKLWGILGAILAIPLAGVIYEFLRDFLKKRKDDNPPTTLPPSAGPSRGRPMIF</sequence>
<feature type="transmembrane region" description="Helical" evidence="7">
    <location>
        <begin position="311"/>
        <end position="330"/>
    </location>
</feature>
<dbReference type="PANTHER" id="PTHR21716">
    <property type="entry name" value="TRANSMEMBRANE PROTEIN"/>
    <property type="match status" value="1"/>
</dbReference>
<evidence type="ECO:0000256" key="1">
    <source>
        <dbReference type="ARBA" id="ARBA00004141"/>
    </source>
</evidence>
<dbReference type="GO" id="GO:0016020">
    <property type="term" value="C:membrane"/>
    <property type="evidence" value="ECO:0007669"/>
    <property type="project" value="UniProtKB-SubCell"/>
</dbReference>
<evidence type="ECO:0000313" key="8">
    <source>
        <dbReference type="EMBL" id="PIW91548.1"/>
    </source>
</evidence>
<evidence type="ECO:0000256" key="4">
    <source>
        <dbReference type="ARBA" id="ARBA00022989"/>
    </source>
</evidence>
<feature type="transmembrane region" description="Helical" evidence="7">
    <location>
        <begin position="244"/>
        <end position="276"/>
    </location>
</feature>
<feature type="transmembrane region" description="Helical" evidence="7">
    <location>
        <begin position="12"/>
        <end position="31"/>
    </location>
</feature>
<feature type="transmembrane region" description="Helical" evidence="7">
    <location>
        <begin position="37"/>
        <end position="57"/>
    </location>
</feature>
<comment type="caution">
    <text evidence="8">The sequence shown here is derived from an EMBL/GenBank/DDBJ whole genome shotgun (WGS) entry which is preliminary data.</text>
</comment>
<feature type="transmembrane region" description="Helical" evidence="7">
    <location>
        <begin position="69"/>
        <end position="91"/>
    </location>
</feature>
<feature type="transmembrane region" description="Helical" evidence="7">
    <location>
        <begin position="141"/>
        <end position="165"/>
    </location>
</feature>
<reference evidence="9" key="1">
    <citation type="submission" date="2017-09" db="EMBL/GenBank/DDBJ databases">
        <title>Depth-based differentiation of microbial function through sediment-hosted aquifers and enrichment of novel symbionts in the deep terrestrial subsurface.</title>
        <authorList>
            <person name="Probst A.J."/>
            <person name="Ladd B."/>
            <person name="Jarett J.K."/>
            <person name="Geller-Mcgrath D.E."/>
            <person name="Sieber C.M.K."/>
            <person name="Emerson J.B."/>
            <person name="Anantharaman K."/>
            <person name="Thomas B.C."/>
            <person name="Malmstrom R."/>
            <person name="Stieglmeier M."/>
            <person name="Klingl A."/>
            <person name="Woyke T."/>
            <person name="Ryan C.M."/>
            <person name="Banfield J.F."/>
        </authorList>
    </citation>
    <scope>NUCLEOTIDE SEQUENCE [LARGE SCALE GENOMIC DNA]</scope>
</reference>
<dbReference type="Pfam" id="PF01594">
    <property type="entry name" value="AI-2E_transport"/>
    <property type="match status" value="1"/>
</dbReference>
<dbReference type="PANTHER" id="PTHR21716:SF62">
    <property type="entry name" value="TRANSPORT PROTEIN YDBI-RELATED"/>
    <property type="match status" value="1"/>
</dbReference>
<feature type="transmembrane region" description="Helical" evidence="7">
    <location>
        <begin position="288"/>
        <end position="305"/>
    </location>
</feature>
<name>A0A2H9N1M1_9BACT</name>
<keyword evidence="4 7" id="KW-1133">Transmembrane helix</keyword>
<organism evidence="8 9">
    <name type="scientific">Candidatus Nealsonbacteria bacterium CG_4_8_14_3_um_filter_37_36</name>
    <dbReference type="NCBI Taxonomy" id="1974688"/>
    <lineage>
        <taxon>Bacteria</taxon>
        <taxon>Candidatus Nealsoniibacteriota</taxon>
    </lineage>
</organism>
<comment type="subcellular location">
    <subcellularLocation>
        <location evidence="1">Membrane</location>
        <topology evidence="1">Multi-pass membrane protein</topology>
    </subcellularLocation>
</comment>
<feature type="region of interest" description="Disordered" evidence="6">
    <location>
        <begin position="340"/>
        <end position="360"/>
    </location>
</feature>
<evidence type="ECO:0008006" key="10">
    <source>
        <dbReference type="Google" id="ProtNLM"/>
    </source>
</evidence>
<dbReference type="EMBL" id="PFHJ01000010">
    <property type="protein sequence ID" value="PIW91548.1"/>
    <property type="molecule type" value="Genomic_DNA"/>
</dbReference>
<evidence type="ECO:0000256" key="6">
    <source>
        <dbReference type="SAM" id="MobiDB-lite"/>
    </source>
</evidence>
<protein>
    <recommendedName>
        <fullName evidence="10">AI-2E family transporter</fullName>
    </recommendedName>
</protein>
<keyword evidence="3 7" id="KW-0812">Transmembrane</keyword>
<dbReference type="AlphaFoldDB" id="A0A2H9N1M1"/>
<keyword evidence="5 7" id="KW-0472">Membrane</keyword>
<comment type="similarity">
    <text evidence="2">Belongs to the autoinducer-2 exporter (AI-2E) (TC 2.A.86) family.</text>
</comment>
<accession>A0A2H9N1M1</accession>